<dbReference type="InterPro" id="IPR019026">
    <property type="entry name" value="Peptidase_M64_IgA"/>
</dbReference>
<feature type="chain" id="PRO_5038786442" evidence="1">
    <location>
        <begin position="23"/>
        <end position="321"/>
    </location>
</feature>
<gene>
    <name evidence="2" type="ORF">DFR76_107491</name>
</gene>
<name>A0A370I313_9NOCA</name>
<accession>A0A370I313</accession>
<reference evidence="2 3" key="1">
    <citation type="submission" date="2018-07" db="EMBL/GenBank/DDBJ databases">
        <title>Genomic Encyclopedia of Type Strains, Phase IV (KMG-IV): sequencing the most valuable type-strain genomes for metagenomic binning, comparative biology and taxonomic classification.</title>
        <authorList>
            <person name="Goeker M."/>
        </authorList>
    </citation>
    <scope>NUCLEOTIDE SEQUENCE [LARGE SCALE GENOMIC DNA]</scope>
    <source>
        <strain evidence="2 3">DSM 44290</strain>
    </source>
</reference>
<keyword evidence="3" id="KW-1185">Reference proteome</keyword>
<evidence type="ECO:0000313" key="2">
    <source>
        <dbReference type="EMBL" id="RDI65113.1"/>
    </source>
</evidence>
<dbReference type="Pfam" id="PF09471">
    <property type="entry name" value="Peptidase_M64"/>
    <property type="match status" value="1"/>
</dbReference>
<proteinExistence type="predicted"/>
<dbReference type="Gene3D" id="3.40.390.10">
    <property type="entry name" value="Collagenase (Catalytic Domain)"/>
    <property type="match status" value="1"/>
</dbReference>
<dbReference type="Proteomes" id="UP000254869">
    <property type="component" value="Unassembled WGS sequence"/>
</dbReference>
<organism evidence="2 3">
    <name type="scientific">Nocardia pseudobrasiliensis</name>
    <dbReference type="NCBI Taxonomy" id="45979"/>
    <lineage>
        <taxon>Bacteria</taxon>
        <taxon>Bacillati</taxon>
        <taxon>Actinomycetota</taxon>
        <taxon>Actinomycetes</taxon>
        <taxon>Mycobacteriales</taxon>
        <taxon>Nocardiaceae</taxon>
        <taxon>Nocardia</taxon>
    </lineage>
</organism>
<comment type="caution">
    <text evidence="2">The sequence shown here is derived from an EMBL/GenBank/DDBJ whole genome shotgun (WGS) entry which is preliminary data.</text>
</comment>
<dbReference type="InterPro" id="IPR024079">
    <property type="entry name" value="MetalloPept_cat_dom_sf"/>
</dbReference>
<keyword evidence="1" id="KW-0732">Signal</keyword>
<evidence type="ECO:0000256" key="1">
    <source>
        <dbReference type="SAM" id="SignalP"/>
    </source>
</evidence>
<dbReference type="STRING" id="1210086.GCA_001613105_03185"/>
<dbReference type="EMBL" id="QQBC01000007">
    <property type="protein sequence ID" value="RDI65113.1"/>
    <property type="molecule type" value="Genomic_DNA"/>
</dbReference>
<sequence length="321" mass="34652">MSRLSRLAALAFGVLLLTGVHPAIGSAAENQQREVFSPDGSISRVTVPVQVEPPAPRSAVQADVVTIQQTGPSSERFDLVFVGDGYTAGELGVYKQHAINRWNEMIQVEPFKSHRQSFNVWAVNVVSQESGVDNDPRGTYRNTALDMTFWCGGTQRLLCVNQTKAQQYANLAPQADQVIALANTTTYGGAGGGVATSAGGNVKAGQIVLHELGHSIGGLADEYDYPDDRYTGREPREPNASVDTSDQMRNNRTKWYQYLGKQSPDGGVVGTYEGAVYAKHGVYRPTENSLMRTLGRQFNLIGLDVMTAAIERKSGAVAGAR</sequence>
<feature type="signal peptide" evidence="1">
    <location>
        <begin position="1"/>
        <end position="22"/>
    </location>
</feature>
<dbReference type="GO" id="GO:0008237">
    <property type="term" value="F:metallopeptidase activity"/>
    <property type="evidence" value="ECO:0007669"/>
    <property type="project" value="InterPro"/>
</dbReference>
<dbReference type="RefSeq" id="WP_067998289.1">
    <property type="nucleotide sequence ID" value="NZ_QQBC01000007.1"/>
</dbReference>
<evidence type="ECO:0000313" key="3">
    <source>
        <dbReference type="Proteomes" id="UP000254869"/>
    </source>
</evidence>
<protein>
    <submittedName>
        <fullName evidence="2">IgA peptidase M64</fullName>
    </submittedName>
</protein>
<dbReference type="AlphaFoldDB" id="A0A370I313"/>